<feature type="region of interest" description="Disordered" evidence="1">
    <location>
        <begin position="359"/>
        <end position="395"/>
    </location>
</feature>
<dbReference type="EMBL" id="LBMM01002885">
    <property type="protein sequence ID" value="KMQ94243.1"/>
    <property type="molecule type" value="Genomic_DNA"/>
</dbReference>
<name>A0A0J7KVB5_LASNI</name>
<feature type="compositionally biased region" description="Low complexity" evidence="1">
    <location>
        <begin position="365"/>
        <end position="395"/>
    </location>
</feature>
<feature type="region of interest" description="Disordered" evidence="1">
    <location>
        <begin position="169"/>
        <end position="188"/>
    </location>
</feature>
<dbReference type="PaxDb" id="67767-A0A0J7KVB5"/>
<gene>
    <name evidence="2" type="ORF">RF55_5617</name>
</gene>
<feature type="region of interest" description="Disordered" evidence="1">
    <location>
        <begin position="324"/>
        <end position="346"/>
    </location>
</feature>
<keyword evidence="3" id="KW-1185">Reference proteome</keyword>
<accession>A0A0J7KVB5</accession>
<comment type="caution">
    <text evidence="2">The sequence shown here is derived from an EMBL/GenBank/DDBJ whole genome shotgun (WGS) entry which is preliminary data.</text>
</comment>
<evidence type="ECO:0000256" key="1">
    <source>
        <dbReference type="SAM" id="MobiDB-lite"/>
    </source>
</evidence>
<protein>
    <submittedName>
        <fullName evidence="2">Dentin sialophospho</fullName>
    </submittedName>
</protein>
<sequence>MYSDMTDPNSGDEDVAWPPKQTINDNRDIHDDTSSLVHDFGDFVDYHGWIQCRSRSYPDRVYFHNTHSGCNTWYRPISRHTDIPFVSIQRVCHVDDVSTTNDIELLSVSDNENESAAKRNSDKSSTVAPDVIARCYYTPQVDLISDDDSCRSPVDPLDASECHYNEKEEIDGNNNNVDEDIGDERSDSETGCSTFCATNFLETEFFVGEDEINVEGIDRIFNPSTLDDDEVSSATTLSHSEIAPYVVYGVPRLKRISFEDQLIKRRTRVSNPVDHQLIKPRRTRVRNLVDRGQRKIICDMYGVKTINYDLPTPDQVLAEVGVKSSTLSESDSDVSEPPSRDAKTTLSFESEWRDIEKNLHQPLLSDPSSSPSSRSDTNSSSTCWSTSSDACSTCSTCSSCTENMS</sequence>
<reference evidence="2 3" key="1">
    <citation type="submission" date="2015-04" db="EMBL/GenBank/DDBJ databases">
        <title>Lasius niger genome sequencing.</title>
        <authorList>
            <person name="Konorov E.A."/>
            <person name="Nikitin M.A."/>
            <person name="Kirill M.V."/>
            <person name="Chang P."/>
        </authorList>
    </citation>
    <scope>NUCLEOTIDE SEQUENCE [LARGE SCALE GENOMIC DNA]</scope>
    <source>
        <tissue evidence="2">Whole</tissue>
    </source>
</reference>
<proteinExistence type="predicted"/>
<dbReference type="OrthoDB" id="7671187at2759"/>
<dbReference type="Proteomes" id="UP000036403">
    <property type="component" value="Unassembled WGS sequence"/>
</dbReference>
<evidence type="ECO:0000313" key="3">
    <source>
        <dbReference type="Proteomes" id="UP000036403"/>
    </source>
</evidence>
<dbReference type="AlphaFoldDB" id="A0A0J7KVB5"/>
<organism evidence="2 3">
    <name type="scientific">Lasius niger</name>
    <name type="common">Black garden ant</name>
    <dbReference type="NCBI Taxonomy" id="67767"/>
    <lineage>
        <taxon>Eukaryota</taxon>
        <taxon>Metazoa</taxon>
        <taxon>Ecdysozoa</taxon>
        <taxon>Arthropoda</taxon>
        <taxon>Hexapoda</taxon>
        <taxon>Insecta</taxon>
        <taxon>Pterygota</taxon>
        <taxon>Neoptera</taxon>
        <taxon>Endopterygota</taxon>
        <taxon>Hymenoptera</taxon>
        <taxon>Apocrita</taxon>
        <taxon>Aculeata</taxon>
        <taxon>Formicoidea</taxon>
        <taxon>Formicidae</taxon>
        <taxon>Formicinae</taxon>
        <taxon>Lasius</taxon>
        <taxon>Lasius</taxon>
    </lineage>
</organism>
<evidence type="ECO:0000313" key="2">
    <source>
        <dbReference type="EMBL" id="KMQ94243.1"/>
    </source>
</evidence>